<dbReference type="Proteomes" id="UP001595834">
    <property type="component" value="Unassembled WGS sequence"/>
</dbReference>
<dbReference type="CDD" id="cd00093">
    <property type="entry name" value="HTH_XRE"/>
    <property type="match status" value="1"/>
</dbReference>
<keyword evidence="4" id="KW-1185">Reference proteome</keyword>
<evidence type="ECO:0000313" key="3">
    <source>
        <dbReference type="EMBL" id="MFC4961612.1"/>
    </source>
</evidence>
<organism evidence="3 4">
    <name type="scientific">Streptomyces mauvecolor</name>
    <dbReference type="NCBI Taxonomy" id="58345"/>
    <lineage>
        <taxon>Bacteria</taxon>
        <taxon>Bacillati</taxon>
        <taxon>Actinomycetota</taxon>
        <taxon>Actinomycetes</taxon>
        <taxon>Kitasatosporales</taxon>
        <taxon>Streptomycetaceae</taxon>
        <taxon>Streptomyces</taxon>
    </lineage>
</organism>
<dbReference type="PROSITE" id="PS50943">
    <property type="entry name" value="HTH_CROC1"/>
    <property type="match status" value="1"/>
</dbReference>
<dbReference type="Pfam" id="PF01381">
    <property type="entry name" value="HTH_3"/>
    <property type="match status" value="1"/>
</dbReference>
<keyword evidence="1" id="KW-0238">DNA-binding</keyword>
<dbReference type="InterPro" id="IPR050807">
    <property type="entry name" value="TransReg_Diox_bact_type"/>
</dbReference>
<dbReference type="InterPro" id="IPR011990">
    <property type="entry name" value="TPR-like_helical_dom_sf"/>
</dbReference>
<accession>A0ABV9UZ34</accession>
<dbReference type="InterPro" id="IPR001387">
    <property type="entry name" value="Cro/C1-type_HTH"/>
</dbReference>
<proteinExistence type="predicted"/>
<name>A0ABV9UZ34_9ACTN</name>
<dbReference type="SMART" id="SM00530">
    <property type="entry name" value="HTH_XRE"/>
    <property type="match status" value="1"/>
</dbReference>
<dbReference type="InterPro" id="IPR010982">
    <property type="entry name" value="Lambda_DNA-bd_dom_sf"/>
</dbReference>
<comment type="caution">
    <text evidence="3">The sequence shown here is derived from an EMBL/GenBank/DDBJ whole genome shotgun (WGS) entry which is preliminary data.</text>
</comment>
<gene>
    <name evidence="3" type="ORF">ACFPFX_35560</name>
</gene>
<dbReference type="Gene3D" id="1.10.260.40">
    <property type="entry name" value="lambda repressor-like DNA-binding domains"/>
    <property type="match status" value="1"/>
</dbReference>
<dbReference type="PANTHER" id="PTHR46797:SF1">
    <property type="entry name" value="METHYLPHOSPHONATE SYNTHASE"/>
    <property type="match status" value="1"/>
</dbReference>
<dbReference type="RefSeq" id="WP_344379403.1">
    <property type="nucleotide sequence ID" value="NZ_BAAASQ010000027.1"/>
</dbReference>
<dbReference type="SUPFAM" id="SSF47413">
    <property type="entry name" value="lambda repressor-like DNA-binding domains"/>
    <property type="match status" value="1"/>
</dbReference>
<protein>
    <submittedName>
        <fullName evidence="3">Helix-turn-helix domain-containing protein</fullName>
    </submittedName>
</protein>
<dbReference type="SUPFAM" id="SSF48452">
    <property type="entry name" value="TPR-like"/>
    <property type="match status" value="2"/>
</dbReference>
<dbReference type="EMBL" id="JBHSIZ010000053">
    <property type="protein sequence ID" value="MFC4961612.1"/>
    <property type="molecule type" value="Genomic_DNA"/>
</dbReference>
<dbReference type="InterPro" id="IPR019734">
    <property type="entry name" value="TPR_rpt"/>
</dbReference>
<evidence type="ECO:0000259" key="2">
    <source>
        <dbReference type="PROSITE" id="PS50943"/>
    </source>
</evidence>
<dbReference type="SMART" id="SM00028">
    <property type="entry name" value="TPR"/>
    <property type="match status" value="3"/>
</dbReference>
<evidence type="ECO:0000313" key="4">
    <source>
        <dbReference type="Proteomes" id="UP001595834"/>
    </source>
</evidence>
<dbReference type="Gene3D" id="1.25.40.10">
    <property type="entry name" value="Tetratricopeptide repeat domain"/>
    <property type="match status" value="2"/>
</dbReference>
<sequence>MDHSEPSSPVGLGQRIRELRVRRGLKQQDLASEEISTSYVSLIESGKRAPSDTVLGTLADKLGCSAEYLRTGRDQHEMEEARLKLAFGDMALRNGADGEALQTFSELLGGSLPLDAAMKRRARMGQASALEKLGRLEAAIPLLEEIFADRALAAGSDEWCRTAVALCRCYRNMGDITVSIEIGERAMSKLDSLGLDVTVDHVQLGSTLMGSYRHRGDHTRAHLLAQRLIPIAEKQGARAARGAVYWNAGLVAQSRGQLTEALALIERALAMMAEDDNIRHVAMLKMNYGWLLLQTESGDLGRAKDLLEGAQQSLAETGNADELARCELHLAEADTALGNWTEATAHAERALGLLGSEPRVLAVAARTALAQLHFLRRENDLGKQVLEAATRQLRHFPASYETAAYWRRIGDLWKDEGHAKQALAAYDAALSATGFQPTPNLRDVLSEQASR</sequence>
<reference evidence="4" key="1">
    <citation type="journal article" date="2019" name="Int. J. Syst. Evol. Microbiol.">
        <title>The Global Catalogue of Microorganisms (GCM) 10K type strain sequencing project: providing services to taxonomists for standard genome sequencing and annotation.</title>
        <authorList>
            <consortium name="The Broad Institute Genomics Platform"/>
            <consortium name="The Broad Institute Genome Sequencing Center for Infectious Disease"/>
            <person name="Wu L."/>
            <person name="Ma J."/>
        </authorList>
    </citation>
    <scope>NUCLEOTIDE SEQUENCE [LARGE SCALE GENOMIC DNA]</scope>
    <source>
        <strain evidence="4">CCM 7224</strain>
    </source>
</reference>
<feature type="domain" description="HTH cro/C1-type" evidence="2">
    <location>
        <begin position="16"/>
        <end position="69"/>
    </location>
</feature>
<dbReference type="PANTHER" id="PTHR46797">
    <property type="entry name" value="HTH-TYPE TRANSCRIPTIONAL REGULATOR"/>
    <property type="match status" value="1"/>
</dbReference>
<evidence type="ECO:0000256" key="1">
    <source>
        <dbReference type="ARBA" id="ARBA00023125"/>
    </source>
</evidence>